<keyword evidence="8" id="KW-0460">Magnesium</keyword>
<comment type="similarity">
    <text evidence="4">Belongs to the terpene synthase family.</text>
</comment>
<dbReference type="CDD" id="cd00684">
    <property type="entry name" value="Terpene_cyclase_plant_C1"/>
    <property type="match status" value="1"/>
</dbReference>
<evidence type="ECO:0000313" key="13">
    <source>
        <dbReference type="EMBL" id="RLM61708.1"/>
    </source>
</evidence>
<evidence type="ECO:0000256" key="8">
    <source>
        <dbReference type="ARBA" id="ARBA00022842"/>
    </source>
</evidence>
<evidence type="ECO:0000256" key="6">
    <source>
        <dbReference type="ARBA" id="ARBA00022723"/>
    </source>
</evidence>
<keyword evidence="6" id="KW-0479">Metal-binding</keyword>
<dbReference type="STRING" id="4540.A0A3L6PPC4"/>
<dbReference type="Pfam" id="PF01397">
    <property type="entry name" value="Terpene_synth"/>
    <property type="match status" value="1"/>
</dbReference>
<gene>
    <name evidence="13" type="ORF">C2845_PM14G03760</name>
</gene>
<evidence type="ECO:0000256" key="4">
    <source>
        <dbReference type="ARBA" id="ARBA00006333"/>
    </source>
</evidence>
<evidence type="ECO:0000256" key="10">
    <source>
        <dbReference type="ARBA" id="ARBA00023239"/>
    </source>
</evidence>
<dbReference type="Proteomes" id="UP000275267">
    <property type="component" value="Unassembled WGS sequence"/>
</dbReference>
<dbReference type="InterPro" id="IPR044814">
    <property type="entry name" value="Terpene_cyclase_plant_C1"/>
</dbReference>
<proteinExistence type="inferred from homology"/>
<feature type="domain" description="Terpene synthase N-terminal" evidence="11">
    <location>
        <begin position="28"/>
        <end position="195"/>
    </location>
</feature>
<keyword evidence="14" id="KW-1185">Reference proteome</keyword>
<dbReference type="InterPro" id="IPR008930">
    <property type="entry name" value="Terpenoid_cyclase/PrenylTrfase"/>
</dbReference>
<keyword evidence="5" id="KW-0963">Cytoplasm</keyword>
<evidence type="ECO:0000259" key="12">
    <source>
        <dbReference type="Pfam" id="PF03936"/>
    </source>
</evidence>
<evidence type="ECO:0000256" key="9">
    <source>
        <dbReference type="ARBA" id="ARBA00023211"/>
    </source>
</evidence>
<evidence type="ECO:0000256" key="7">
    <source>
        <dbReference type="ARBA" id="ARBA00022821"/>
    </source>
</evidence>
<dbReference type="Pfam" id="PF03936">
    <property type="entry name" value="Terpene_synth_C"/>
    <property type="match status" value="1"/>
</dbReference>
<keyword evidence="9" id="KW-0464">Manganese</keyword>
<dbReference type="InterPro" id="IPR008949">
    <property type="entry name" value="Isoprenoid_synthase_dom_sf"/>
</dbReference>
<dbReference type="OrthoDB" id="1877784at2759"/>
<protein>
    <submittedName>
        <fullName evidence="13">(+)-delta-cadinene synthase</fullName>
    </submittedName>
</protein>
<comment type="pathway">
    <text evidence="3">Secondary metabolite biosynthesis; terpenoid biosynthesis.</text>
</comment>
<dbReference type="InterPro" id="IPR001906">
    <property type="entry name" value="Terpene_synth_N"/>
</dbReference>
<dbReference type="AlphaFoldDB" id="A0A3L6PPC4"/>
<feature type="domain" description="Terpene synthase metal-binding" evidence="12">
    <location>
        <begin position="247"/>
        <end position="418"/>
    </location>
</feature>
<organism evidence="13 14">
    <name type="scientific">Panicum miliaceum</name>
    <name type="common">Proso millet</name>
    <name type="synonym">Broomcorn millet</name>
    <dbReference type="NCBI Taxonomy" id="4540"/>
    <lineage>
        <taxon>Eukaryota</taxon>
        <taxon>Viridiplantae</taxon>
        <taxon>Streptophyta</taxon>
        <taxon>Embryophyta</taxon>
        <taxon>Tracheophyta</taxon>
        <taxon>Spermatophyta</taxon>
        <taxon>Magnoliopsida</taxon>
        <taxon>Liliopsida</taxon>
        <taxon>Poales</taxon>
        <taxon>Poaceae</taxon>
        <taxon>PACMAD clade</taxon>
        <taxon>Panicoideae</taxon>
        <taxon>Panicodae</taxon>
        <taxon>Paniceae</taxon>
        <taxon>Panicinae</taxon>
        <taxon>Panicum</taxon>
        <taxon>Panicum sect. Panicum</taxon>
    </lineage>
</organism>
<dbReference type="GO" id="GO:0016102">
    <property type="term" value="P:diterpenoid biosynthetic process"/>
    <property type="evidence" value="ECO:0007669"/>
    <property type="project" value="InterPro"/>
</dbReference>
<accession>A0A3L6PPC4</accession>
<evidence type="ECO:0000256" key="3">
    <source>
        <dbReference type="ARBA" id="ARBA00004721"/>
    </source>
</evidence>
<dbReference type="Gene3D" id="1.10.600.10">
    <property type="entry name" value="Farnesyl Diphosphate Synthase"/>
    <property type="match status" value="1"/>
</dbReference>
<comment type="caution">
    <text evidence="13">The sequence shown here is derived from an EMBL/GenBank/DDBJ whole genome shotgun (WGS) entry which is preliminary data.</text>
</comment>
<name>A0A3L6PPC4_PANMI</name>
<comment type="subcellular location">
    <subcellularLocation>
        <location evidence="2">Cytoplasm</location>
    </subcellularLocation>
</comment>
<dbReference type="InterPro" id="IPR036965">
    <property type="entry name" value="Terpene_synth_N_sf"/>
</dbReference>
<evidence type="ECO:0000313" key="14">
    <source>
        <dbReference type="Proteomes" id="UP000275267"/>
    </source>
</evidence>
<evidence type="ECO:0000256" key="5">
    <source>
        <dbReference type="ARBA" id="ARBA00022490"/>
    </source>
</evidence>
<reference evidence="14" key="1">
    <citation type="journal article" date="2019" name="Nat. Commun.">
        <title>The genome of broomcorn millet.</title>
        <authorList>
            <person name="Zou C."/>
            <person name="Miki D."/>
            <person name="Li D."/>
            <person name="Tang Q."/>
            <person name="Xiao L."/>
            <person name="Rajput S."/>
            <person name="Deng P."/>
            <person name="Jia W."/>
            <person name="Huang R."/>
            <person name="Zhang M."/>
            <person name="Sun Y."/>
            <person name="Hu J."/>
            <person name="Fu X."/>
            <person name="Schnable P.S."/>
            <person name="Li F."/>
            <person name="Zhang H."/>
            <person name="Feng B."/>
            <person name="Zhu X."/>
            <person name="Liu R."/>
            <person name="Schnable J.C."/>
            <person name="Zhu J.-K."/>
            <person name="Zhang H."/>
        </authorList>
    </citation>
    <scope>NUCLEOTIDE SEQUENCE [LARGE SCALE GENOMIC DNA]</scope>
</reference>
<dbReference type="GO" id="GO:0010333">
    <property type="term" value="F:terpene synthase activity"/>
    <property type="evidence" value="ECO:0007669"/>
    <property type="project" value="InterPro"/>
</dbReference>
<dbReference type="InterPro" id="IPR050148">
    <property type="entry name" value="Terpene_synthase-like"/>
</dbReference>
<comment type="cofactor">
    <cofactor evidence="1">
        <name>Mg(2+)</name>
        <dbReference type="ChEBI" id="CHEBI:18420"/>
    </cofactor>
</comment>
<keyword evidence="10" id="KW-0456">Lyase</keyword>
<dbReference type="InterPro" id="IPR005630">
    <property type="entry name" value="Terpene_synthase_metal-bd"/>
</dbReference>
<evidence type="ECO:0000256" key="1">
    <source>
        <dbReference type="ARBA" id="ARBA00001946"/>
    </source>
</evidence>
<dbReference type="PANTHER" id="PTHR31225">
    <property type="entry name" value="OS04G0344100 PROTEIN-RELATED"/>
    <property type="match status" value="1"/>
</dbReference>
<evidence type="ECO:0000259" key="11">
    <source>
        <dbReference type="Pfam" id="PF01397"/>
    </source>
</evidence>
<dbReference type="GO" id="GO:0006952">
    <property type="term" value="P:defense response"/>
    <property type="evidence" value="ECO:0007669"/>
    <property type="project" value="UniProtKB-KW"/>
</dbReference>
<dbReference type="SUPFAM" id="SSF48239">
    <property type="entry name" value="Terpenoid cyclases/Protein prenyltransferases"/>
    <property type="match status" value="1"/>
</dbReference>
<sequence>MVLTPPVCSVNDVRQGQRKDRPTFHPSLWGDFFLTYQPPTAPKRAYMTERAEVLKEEVRKMVKGANEIPNILDLIITLQRLGLDNYYENEIDEQLLFVYDSDYDDRDLNLVSLRFYLLRKNGYDVPPDVFKSFKDNEGNFVADNTKTLLSLYNAAYLRTQGDKVLDEAIIFTRSQLEAVLDSLESTLADEVSHALQTPLFRRIRILETRTYIPIYKKEAARNEVILEFAKLNFNLLQLLYCEELKTVTLCEENAAELLPEYMKDFYLHLLKTFDSCEDELGPNKSFRMFYLKELLKVLVRANSQEIKWRDEQYVPKTINEHLEISRATVEGFQVACSSFVGMGDIITKEILDWLLTYPELLKCFSTIARLSNDIKSTEREQIGAHHASTVGCYMLQHRTTMNDAYERIKDLIEDAWKDMMKLFLTPTEQPKLIAKIVVDFARTADYIYKKTDAFTFSHTIKDMITMLYVEPTLF</sequence>
<dbReference type="SUPFAM" id="SSF48576">
    <property type="entry name" value="Terpenoid synthases"/>
    <property type="match status" value="1"/>
</dbReference>
<dbReference type="EMBL" id="PQIB02000016">
    <property type="protein sequence ID" value="RLM61708.1"/>
    <property type="molecule type" value="Genomic_DNA"/>
</dbReference>
<dbReference type="GO" id="GO:0005737">
    <property type="term" value="C:cytoplasm"/>
    <property type="evidence" value="ECO:0007669"/>
    <property type="project" value="UniProtKB-SubCell"/>
</dbReference>
<keyword evidence="7" id="KW-0611">Plant defense</keyword>
<dbReference type="GO" id="GO:0000287">
    <property type="term" value="F:magnesium ion binding"/>
    <property type="evidence" value="ECO:0007669"/>
    <property type="project" value="InterPro"/>
</dbReference>
<dbReference type="PANTHER" id="PTHR31225:SF118">
    <property type="entry name" value="(E)-BETA-FARNESENE SYNTHASE"/>
    <property type="match status" value="1"/>
</dbReference>
<dbReference type="Gene3D" id="1.50.10.130">
    <property type="entry name" value="Terpene synthase, N-terminal domain"/>
    <property type="match status" value="1"/>
</dbReference>
<evidence type="ECO:0000256" key="2">
    <source>
        <dbReference type="ARBA" id="ARBA00004496"/>
    </source>
</evidence>